<comment type="caution">
    <text evidence="1">The sequence shown here is derived from an EMBL/GenBank/DDBJ whole genome shotgun (WGS) entry which is preliminary data.</text>
</comment>
<evidence type="ECO:0000313" key="2">
    <source>
        <dbReference type="Proteomes" id="UP001163324"/>
    </source>
</evidence>
<evidence type="ECO:0000313" key="1">
    <source>
        <dbReference type="EMBL" id="KAI9897369.1"/>
    </source>
</evidence>
<name>A0ACC0UV26_9HYPO</name>
<dbReference type="Proteomes" id="UP001163324">
    <property type="component" value="Chromosome 7"/>
</dbReference>
<accession>A0ACC0UV26</accession>
<protein>
    <submittedName>
        <fullName evidence="1">Uncharacterized protein</fullName>
    </submittedName>
</protein>
<dbReference type="EMBL" id="CM047946">
    <property type="protein sequence ID" value="KAI9897369.1"/>
    <property type="molecule type" value="Genomic_DNA"/>
</dbReference>
<keyword evidence="2" id="KW-1185">Reference proteome</keyword>
<gene>
    <name evidence="1" type="ORF">N3K66_007225</name>
</gene>
<proteinExistence type="predicted"/>
<sequence length="692" mass="75702">MAQRSLDLSATGNNSHISEHATQRHGKSTSASALPGAIDDTVEEATEPSTRARAADRDEAIPLSNYVAPSSGAYAPPSSSSQDSPEPSQTDLQGHYVGPASGVSFLLRVQKRLHQAISFSSASTIFTFGDAPLSLPEFDPSFCMMLPRDDARRLVGRYFDFAMPTYRFLHRPTIQAWFDEFYDTMGVMRDAQSAPARVALLFMVFAHARVYMPDDDKPGPADLSTRYYLAAEHQLTKERGSICLTSVQARLTQCYYLLTQSRINHCWSLFGTISHLALAIGLNRHRRPNPANGVTVLDAECRRRTFWCAYTLDAYLSVALGRPRSFHDDDIDTELPSCVDDDEITADRISVSTFRNGPPTMLAPIAHIKLARILSKIVRDLYSIKPISASRRAIVTERISKDLSDWRVELARFLDDDAGGGGGLFNPSLLVPIFQRQRNVLNLTYWHAIILTYRPFVLSNLAQLSRQGSGGGGGSAEAGEDVQTRESVRQCLVAAMSTVKTIDEITQSSQMFRAFWITAYFAFTATIVLYIYVIQKRASPPDVYSEYFSAAVRCQSHIAAIAEQGSLSDRYCLVLEELRVEALRQVRRMHPSMVGAAATATATATTAATPAAAENTRGQLEDASLAGMMAMFDDSPGAATSYTELLADSAVGAGGGMPDFLFSDSDVSGWGHFASMVSSGLGNLDLFLNANF</sequence>
<organism evidence="1 2">
    <name type="scientific">Trichothecium roseum</name>
    <dbReference type="NCBI Taxonomy" id="47278"/>
    <lineage>
        <taxon>Eukaryota</taxon>
        <taxon>Fungi</taxon>
        <taxon>Dikarya</taxon>
        <taxon>Ascomycota</taxon>
        <taxon>Pezizomycotina</taxon>
        <taxon>Sordariomycetes</taxon>
        <taxon>Hypocreomycetidae</taxon>
        <taxon>Hypocreales</taxon>
        <taxon>Hypocreales incertae sedis</taxon>
        <taxon>Trichothecium</taxon>
    </lineage>
</organism>
<reference evidence="1" key="1">
    <citation type="submission" date="2022-10" db="EMBL/GenBank/DDBJ databases">
        <title>Complete Genome of Trichothecium roseum strain YXFP-22015, a Plant Pathogen Isolated from Citrus.</title>
        <authorList>
            <person name="Wang Y."/>
            <person name="Zhu L."/>
        </authorList>
    </citation>
    <scope>NUCLEOTIDE SEQUENCE</scope>
    <source>
        <strain evidence="1">YXFP-22015</strain>
    </source>
</reference>